<proteinExistence type="predicted"/>
<dbReference type="Pfam" id="PF00656">
    <property type="entry name" value="Peptidase_C14"/>
    <property type="match status" value="1"/>
</dbReference>
<dbReference type="AlphaFoldDB" id="A0AA39Q4E6"/>
<feature type="domain" description="Peptidase C14 caspase" evidence="1">
    <location>
        <begin position="2"/>
        <end position="86"/>
    </location>
</feature>
<evidence type="ECO:0000313" key="3">
    <source>
        <dbReference type="Proteomes" id="UP001175228"/>
    </source>
</evidence>
<comment type="caution">
    <text evidence="2">The sequence shown here is derived from an EMBL/GenBank/DDBJ whole genome shotgun (WGS) entry which is preliminary data.</text>
</comment>
<dbReference type="Gene3D" id="3.40.50.1460">
    <property type="match status" value="1"/>
</dbReference>
<dbReference type="EMBL" id="JAUEPU010000016">
    <property type="protein sequence ID" value="KAK0496052.1"/>
    <property type="molecule type" value="Genomic_DNA"/>
</dbReference>
<protein>
    <recommendedName>
        <fullName evidence="1">Peptidase C14 caspase domain-containing protein</fullName>
    </recommendedName>
</protein>
<dbReference type="InterPro" id="IPR011600">
    <property type="entry name" value="Pept_C14_caspase"/>
</dbReference>
<sequence length="95" mass="10728">IFALTIGIDKYEHEEYRLEGAVADANKFEYYIRTDLGAPDENITSLRDGEATRSQIIDAFRDLEAHKDIVRGNAIIIIYYAGHGAVAKKPAQWED</sequence>
<evidence type="ECO:0000313" key="2">
    <source>
        <dbReference type="EMBL" id="KAK0496052.1"/>
    </source>
</evidence>
<gene>
    <name evidence="2" type="ORF">EDD18DRAFT_1074651</name>
</gene>
<name>A0AA39Q4E6_9AGAR</name>
<evidence type="ECO:0000259" key="1">
    <source>
        <dbReference type="Pfam" id="PF00656"/>
    </source>
</evidence>
<accession>A0AA39Q4E6</accession>
<dbReference type="Proteomes" id="UP001175228">
    <property type="component" value="Unassembled WGS sequence"/>
</dbReference>
<feature type="non-terminal residue" evidence="2">
    <location>
        <position position="1"/>
    </location>
</feature>
<dbReference type="GO" id="GO:0004197">
    <property type="term" value="F:cysteine-type endopeptidase activity"/>
    <property type="evidence" value="ECO:0007669"/>
    <property type="project" value="InterPro"/>
</dbReference>
<dbReference type="GO" id="GO:0006508">
    <property type="term" value="P:proteolysis"/>
    <property type="evidence" value="ECO:0007669"/>
    <property type="project" value="InterPro"/>
</dbReference>
<keyword evidence="3" id="KW-1185">Reference proteome</keyword>
<reference evidence="2" key="1">
    <citation type="submission" date="2023-06" db="EMBL/GenBank/DDBJ databases">
        <authorList>
            <consortium name="Lawrence Berkeley National Laboratory"/>
            <person name="Ahrendt S."/>
            <person name="Sahu N."/>
            <person name="Indic B."/>
            <person name="Wong-Bajracharya J."/>
            <person name="Merenyi Z."/>
            <person name="Ke H.-M."/>
            <person name="Monk M."/>
            <person name="Kocsube S."/>
            <person name="Drula E."/>
            <person name="Lipzen A."/>
            <person name="Balint B."/>
            <person name="Henrissat B."/>
            <person name="Andreopoulos B."/>
            <person name="Martin F.M."/>
            <person name="Harder C.B."/>
            <person name="Rigling D."/>
            <person name="Ford K.L."/>
            <person name="Foster G.D."/>
            <person name="Pangilinan J."/>
            <person name="Papanicolaou A."/>
            <person name="Barry K."/>
            <person name="LaButti K."/>
            <person name="Viragh M."/>
            <person name="Koriabine M."/>
            <person name="Yan M."/>
            <person name="Riley R."/>
            <person name="Champramary S."/>
            <person name="Plett K.L."/>
            <person name="Tsai I.J."/>
            <person name="Slot J."/>
            <person name="Sipos G."/>
            <person name="Plett J."/>
            <person name="Nagy L.G."/>
            <person name="Grigoriev I.V."/>
        </authorList>
    </citation>
    <scope>NUCLEOTIDE SEQUENCE</scope>
    <source>
        <strain evidence="2">HWK02</strain>
    </source>
</reference>
<organism evidence="2 3">
    <name type="scientific">Armillaria luteobubalina</name>
    <dbReference type="NCBI Taxonomy" id="153913"/>
    <lineage>
        <taxon>Eukaryota</taxon>
        <taxon>Fungi</taxon>
        <taxon>Dikarya</taxon>
        <taxon>Basidiomycota</taxon>
        <taxon>Agaricomycotina</taxon>
        <taxon>Agaricomycetes</taxon>
        <taxon>Agaricomycetidae</taxon>
        <taxon>Agaricales</taxon>
        <taxon>Marasmiineae</taxon>
        <taxon>Physalacriaceae</taxon>
        <taxon>Armillaria</taxon>
    </lineage>
</organism>